<dbReference type="RefSeq" id="WP_085772559.1">
    <property type="nucleotide sequence ID" value="NZ_AP027149.1"/>
</dbReference>
<dbReference type="PANTHER" id="PTHR36852">
    <property type="entry name" value="PROTEIN GVPL 2"/>
    <property type="match status" value="1"/>
</dbReference>
<sequence length="247" mass="26974">MGLYVYAVANSLDEGPLSVQGILERPVFQVESGPVSAIVSDCPLSAIRAERKHLAAAQRVVATINAERDILPMAFGAITKSETDLRNFLSRQRDVLIGQLQRVRGAVEMSVRITLQTEDPIAYLVSRTPELRAARDRTFAGRRPPSHEAMLRLGQMVDETFRRYRESRAAEVMSGLGPSSVELLSMPVRGEREVANIAALVTRGSLGGFEAAVHEVAGQIDDDVSFNIGGPFPPHNFVQLEPRKGQG</sequence>
<evidence type="ECO:0000313" key="4">
    <source>
        <dbReference type="EMBL" id="ARN82431.1"/>
    </source>
</evidence>
<evidence type="ECO:0000256" key="2">
    <source>
        <dbReference type="ARBA" id="ARBA00035108"/>
    </source>
</evidence>
<keyword evidence="1" id="KW-0304">Gas vesicle</keyword>
<dbReference type="STRING" id="655015.B1812_16590"/>
<reference evidence="4 5" key="1">
    <citation type="submission" date="2017-02" db="EMBL/GenBank/DDBJ databases">
        <authorList>
            <person name="Peterson S.W."/>
        </authorList>
    </citation>
    <scope>NUCLEOTIDE SEQUENCE [LARGE SCALE GENOMIC DNA]</scope>
    <source>
        <strain evidence="4 5">S285</strain>
    </source>
</reference>
<dbReference type="Proteomes" id="UP000193978">
    <property type="component" value="Chromosome"/>
</dbReference>
<comment type="similarity">
    <text evidence="3">Belongs to the gas vesicle GvpF/GvpL family.</text>
</comment>
<keyword evidence="5" id="KW-1185">Reference proteome</keyword>
<gene>
    <name evidence="4" type="ORF">B1812_16590</name>
</gene>
<name>A0A1W6MXX1_9HYPH</name>
<protein>
    <recommendedName>
        <fullName evidence="6">Gas vesicle protein GvpFL</fullName>
    </recommendedName>
</protein>
<dbReference type="InterPro" id="IPR009430">
    <property type="entry name" value="GvpL/GvpF"/>
</dbReference>
<accession>A0A1W6MXX1</accession>
<evidence type="ECO:0008006" key="6">
    <source>
        <dbReference type="Google" id="ProtNLM"/>
    </source>
</evidence>
<evidence type="ECO:0000256" key="3">
    <source>
        <dbReference type="ARBA" id="ARBA00035643"/>
    </source>
</evidence>
<organism evidence="4 5">
    <name type="scientific">Methylocystis bryophila</name>
    <dbReference type="NCBI Taxonomy" id="655015"/>
    <lineage>
        <taxon>Bacteria</taxon>
        <taxon>Pseudomonadati</taxon>
        <taxon>Pseudomonadota</taxon>
        <taxon>Alphaproteobacteria</taxon>
        <taxon>Hyphomicrobiales</taxon>
        <taxon>Methylocystaceae</taxon>
        <taxon>Methylocystis</taxon>
    </lineage>
</organism>
<evidence type="ECO:0000256" key="1">
    <source>
        <dbReference type="ARBA" id="ARBA00022987"/>
    </source>
</evidence>
<proteinExistence type="inferred from homology"/>
<evidence type="ECO:0000313" key="5">
    <source>
        <dbReference type="Proteomes" id="UP000193978"/>
    </source>
</evidence>
<dbReference type="GO" id="GO:0031411">
    <property type="term" value="C:gas vesicle"/>
    <property type="evidence" value="ECO:0007669"/>
    <property type="project" value="UniProtKB-SubCell"/>
</dbReference>
<dbReference type="OrthoDB" id="144737at2"/>
<dbReference type="PANTHER" id="PTHR36852:SF1">
    <property type="entry name" value="PROTEIN GVPL 2"/>
    <property type="match status" value="1"/>
</dbReference>
<dbReference type="Pfam" id="PF06386">
    <property type="entry name" value="GvpL_GvpF"/>
    <property type="match status" value="1"/>
</dbReference>
<dbReference type="AlphaFoldDB" id="A0A1W6MXX1"/>
<comment type="subcellular location">
    <subcellularLocation>
        <location evidence="2">Gas vesicle</location>
    </subcellularLocation>
</comment>
<dbReference type="EMBL" id="CP019948">
    <property type="protein sequence ID" value="ARN82431.1"/>
    <property type="molecule type" value="Genomic_DNA"/>
</dbReference>
<dbReference type="GO" id="GO:0031412">
    <property type="term" value="P:gas vesicle organization"/>
    <property type="evidence" value="ECO:0007669"/>
    <property type="project" value="InterPro"/>
</dbReference>
<dbReference type="KEGG" id="mbry:B1812_16590"/>